<organism evidence="2 3">
    <name type="scientific">Streptomyces lavenduligriseus</name>
    <dbReference type="NCBI Taxonomy" id="67315"/>
    <lineage>
        <taxon>Bacteria</taxon>
        <taxon>Bacillati</taxon>
        <taxon>Actinomycetota</taxon>
        <taxon>Actinomycetes</taxon>
        <taxon>Kitasatosporales</taxon>
        <taxon>Streptomycetaceae</taxon>
        <taxon>Streptomyces</taxon>
    </lineage>
</organism>
<comment type="caution">
    <text evidence="2">The sequence shown here is derived from an EMBL/GenBank/DDBJ whole genome shotgun (WGS) entry which is preliminary data.</text>
</comment>
<evidence type="ECO:0000256" key="1">
    <source>
        <dbReference type="SAM" id="MobiDB-lite"/>
    </source>
</evidence>
<dbReference type="Proteomes" id="UP001202052">
    <property type="component" value="Unassembled WGS sequence"/>
</dbReference>
<dbReference type="CDD" id="cd06268">
    <property type="entry name" value="PBP1_ABC_transporter_LIVBP-like"/>
    <property type="match status" value="1"/>
</dbReference>
<accession>A0ABT0NZB8</accession>
<feature type="compositionally biased region" description="Low complexity" evidence="1">
    <location>
        <begin position="422"/>
        <end position="431"/>
    </location>
</feature>
<dbReference type="RefSeq" id="WP_249491547.1">
    <property type="nucleotide sequence ID" value="NZ_JAMCCK010000035.1"/>
</dbReference>
<evidence type="ECO:0000313" key="3">
    <source>
        <dbReference type="Proteomes" id="UP001202052"/>
    </source>
</evidence>
<dbReference type="EMBL" id="JAMCCK010000035">
    <property type="protein sequence ID" value="MCL3996461.1"/>
    <property type="molecule type" value="Genomic_DNA"/>
</dbReference>
<evidence type="ECO:0000313" key="2">
    <source>
        <dbReference type="EMBL" id="MCL3996461.1"/>
    </source>
</evidence>
<dbReference type="InterPro" id="IPR028082">
    <property type="entry name" value="Peripla_BP_I"/>
</dbReference>
<gene>
    <name evidence="2" type="ORF">M4438_23605</name>
</gene>
<name>A0ABT0NZB8_9ACTN</name>
<dbReference type="SUPFAM" id="SSF53822">
    <property type="entry name" value="Periplasmic binding protein-like I"/>
    <property type="match status" value="1"/>
</dbReference>
<sequence length="890" mass="97519">MPEEGTKFVEAFKAAVRPEPRRTHRTERQGALPAVVLCGDETAGGDPDPAAVAVRELAAYVCPDVAHRGARHALIEPGRLVAGPDRTVCDEVIDQLQGAELNGVGRLRLPEVALLKSLLDRNTGVGRDGDRETANGLRDYAYEKLCDRHRGLMALRWLAGGRQPDLGAGRGLRDFLFILLPVPLFYFLPRWLWTLRCDRRLLRQAKRFPWWSFARGREAHPEAGRFFDTAIAWRRRLRDAEGHEKAELMERAMWAALLSDLRHANRPGRLRPYRRRRRTRCVVLLSPPADGRREVFDRFLKAYEDACEVIPYASVVLVAGMRGVGDGAKSLADVAARWKPQRTPERQLARLSEPLPTSGTPVPPLPVPYFRPVARPGGELGIELTASAAALAVTAWLVMTGVPSQGNNTTPCLGGDEPPETSAPKVPVSPASPEEYAQARNLINEENSRVDKEAPPGHVRTVFYLGANRGNTRFGSGLPELRGVFMGQLEANQRAQGDQNHGIWLKVEVRDAGVRFKNAVDVARRIVTQAAENRDVIGVVGFAESRTESRAAISELTAAKIPVIITSSTANAMLPGRNDEFVHRISPVNSRETDVEAAFVRHGAIVGDDSGDCHTARAAVVVRDSHDLYSNELGEQFREKFERLTGAPAYSVAYDQNAGASAPPPAGVTTDDITQVARTVCGRLGEEDRTLLYWAGRAEDFSSFLRAFGERTTCTSRHLTVLGGNELTNAALAGEFPGDNRLRLYHTVHALPVGDARRTGPANRFSNAYADTWKNDLWRNDGHAAQGRDAIILMADAASTVSTGGQTVTSGLVQNTLYNGGDTVNRVGASGALRYVQGVADPQNKPVIILRHFDKGNPVPVLVCGAFTLDAEDDYTRWGPDRQYECPTDR</sequence>
<feature type="region of interest" description="Disordered" evidence="1">
    <location>
        <begin position="407"/>
        <end position="431"/>
    </location>
</feature>
<protein>
    <submittedName>
        <fullName evidence="2">ABC transporter substrate-binding protein</fullName>
    </submittedName>
</protein>
<reference evidence="2 3" key="1">
    <citation type="submission" date="2022-05" db="EMBL/GenBank/DDBJ databases">
        <title>Genome Resource of Streptomyces lavenduligriseus GA1-1, a Strain with Broad-Spectrum Antifungal Activity against Phytopathogenic Fungi.</title>
        <authorList>
            <person name="Qi D."/>
        </authorList>
    </citation>
    <scope>NUCLEOTIDE SEQUENCE [LARGE SCALE GENOMIC DNA]</scope>
    <source>
        <strain evidence="2 3">GA1-1</strain>
    </source>
</reference>
<dbReference type="Gene3D" id="3.40.50.2300">
    <property type="match status" value="2"/>
</dbReference>
<proteinExistence type="predicted"/>
<keyword evidence="3" id="KW-1185">Reference proteome</keyword>